<evidence type="ECO:0000259" key="5">
    <source>
        <dbReference type="Pfam" id="PF00891"/>
    </source>
</evidence>
<evidence type="ECO:0000313" key="8">
    <source>
        <dbReference type="Proteomes" id="UP001634007"/>
    </source>
</evidence>
<dbReference type="InterPro" id="IPR012967">
    <property type="entry name" value="COMT_dimerisation"/>
</dbReference>
<evidence type="ECO:0000256" key="4">
    <source>
        <dbReference type="PIRSR" id="PIRSR005739-1"/>
    </source>
</evidence>
<name>A0ABD3LSC3_EUCGL</name>
<dbReference type="Proteomes" id="UP001634007">
    <property type="component" value="Unassembled WGS sequence"/>
</dbReference>
<dbReference type="AlphaFoldDB" id="A0ABD3LSC3"/>
<dbReference type="GO" id="GO:0008168">
    <property type="term" value="F:methyltransferase activity"/>
    <property type="evidence" value="ECO:0007669"/>
    <property type="project" value="UniProtKB-KW"/>
</dbReference>
<dbReference type="Pfam" id="PF08100">
    <property type="entry name" value="Dimerisation"/>
    <property type="match status" value="1"/>
</dbReference>
<dbReference type="PANTHER" id="PTHR11746">
    <property type="entry name" value="O-METHYLTRANSFERASE"/>
    <property type="match status" value="1"/>
</dbReference>
<dbReference type="Gene3D" id="1.10.10.10">
    <property type="entry name" value="Winged helix-like DNA-binding domain superfamily/Winged helix DNA-binding domain"/>
    <property type="match status" value="1"/>
</dbReference>
<dbReference type="InterPro" id="IPR016461">
    <property type="entry name" value="COMT-like"/>
</dbReference>
<dbReference type="PROSITE" id="PS51683">
    <property type="entry name" value="SAM_OMT_II"/>
    <property type="match status" value="1"/>
</dbReference>
<dbReference type="GO" id="GO:0032259">
    <property type="term" value="P:methylation"/>
    <property type="evidence" value="ECO:0007669"/>
    <property type="project" value="UniProtKB-KW"/>
</dbReference>
<feature type="active site" description="Proton acceptor" evidence="4">
    <location>
        <position position="283"/>
    </location>
</feature>
<evidence type="ECO:0000259" key="6">
    <source>
        <dbReference type="Pfam" id="PF08100"/>
    </source>
</evidence>
<accession>A0ABD3LSC3</accession>
<keyword evidence="3" id="KW-0949">S-adenosyl-L-methionine</keyword>
<proteinExistence type="predicted"/>
<dbReference type="InterPro" id="IPR036390">
    <property type="entry name" value="WH_DNA-bd_sf"/>
</dbReference>
<gene>
    <name evidence="7" type="ORF">ACJRO7_001864</name>
</gene>
<evidence type="ECO:0000256" key="3">
    <source>
        <dbReference type="ARBA" id="ARBA00022691"/>
    </source>
</evidence>
<reference evidence="7 8" key="1">
    <citation type="submission" date="2024-11" db="EMBL/GenBank/DDBJ databases">
        <title>Chromosome-level genome assembly of Eucalyptus globulus Labill. provides insights into its genome evolution.</title>
        <authorList>
            <person name="Li X."/>
        </authorList>
    </citation>
    <scope>NUCLEOTIDE SEQUENCE [LARGE SCALE GENOMIC DNA]</scope>
    <source>
        <strain evidence="7">CL2024</strain>
        <tissue evidence="7">Fresh tender leaves</tissue>
    </source>
</reference>
<dbReference type="InterPro" id="IPR036388">
    <property type="entry name" value="WH-like_DNA-bd_sf"/>
</dbReference>
<organism evidence="7 8">
    <name type="scientific">Eucalyptus globulus</name>
    <name type="common">Tasmanian blue gum</name>
    <dbReference type="NCBI Taxonomy" id="34317"/>
    <lineage>
        <taxon>Eukaryota</taxon>
        <taxon>Viridiplantae</taxon>
        <taxon>Streptophyta</taxon>
        <taxon>Embryophyta</taxon>
        <taxon>Tracheophyta</taxon>
        <taxon>Spermatophyta</taxon>
        <taxon>Magnoliopsida</taxon>
        <taxon>eudicotyledons</taxon>
        <taxon>Gunneridae</taxon>
        <taxon>Pentapetalae</taxon>
        <taxon>rosids</taxon>
        <taxon>malvids</taxon>
        <taxon>Myrtales</taxon>
        <taxon>Myrtaceae</taxon>
        <taxon>Myrtoideae</taxon>
        <taxon>Eucalypteae</taxon>
        <taxon>Eucalyptus</taxon>
    </lineage>
</organism>
<evidence type="ECO:0000256" key="2">
    <source>
        <dbReference type="ARBA" id="ARBA00022679"/>
    </source>
</evidence>
<dbReference type="FunFam" id="3.40.50.150:FF:000057">
    <property type="entry name" value="O-methyltransferase ZRP4"/>
    <property type="match status" value="1"/>
</dbReference>
<dbReference type="PIRSF" id="PIRSF005739">
    <property type="entry name" value="O-mtase"/>
    <property type="match status" value="1"/>
</dbReference>
<keyword evidence="1" id="KW-0489">Methyltransferase</keyword>
<keyword evidence="2" id="KW-0808">Transferase</keyword>
<dbReference type="Pfam" id="PF00891">
    <property type="entry name" value="Methyltransf_2"/>
    <property type="match status" value="1"/>
</dbReference>
<dbReference type="SUPFAM" id="SSF46785">
    <property type="entry name" value="Winged helix' DNA-binding domain"/>
    <property type="match status" value="1"/>
</dbReference>
<feature type="domain" description="O-methyltransferase dimerisation" evidence="6">
    <location>
        <begin position="24"/>
        <end position="117"/>
    </location>
</feature>
<dbReference type="Gene3D" id="3.40.50.150">
    <property type="entry name" value="Vaccinia Virus protein VP39"/>
    <property type="match status" value="1"/>
</dbReference>
<sequence>MDRAYNAETNESECETFRAHAHVWRHAFNFISSMSLKCAIELGVPDALHRRGHPATLPELATALSVPTSKTTVLGRLVAVLVHMGFLSRQKAAPESNGMSEHEADELGFEYSLTPASCAIVKGQPLDLSPIVLLTLDPIFVDPFHCMSEWLKSDSETGSPSLRTPLHMKHGKSMWEIKAQDKKFNQRMNRAMASDGPVMARLIMDKCGGRLFEGLRTAIDVGGGTGGLTRELAEAFPEMEWTVLDLPRVVAGLERTRNLKYVGGDMFEAVPPADAVLLKWVLHDWSDEESVKILKRCKEAITSNSERGKAIIVEAVIGDGPEEGETMKLFYDMIMMVGTTGKERNEKEWAKLLREAGFIDYKITPLAGFRSLIEAYT</sequence>
<dbReference type="CDD" id="cd02440">
    <property type="entry name" value="AdoMet_MTases"/>
    <property type="match status" value="1"/>
</dbReference>
<feature type="domain" description="O-methyltransferase C-terminal" evidence="5">
    <location>
        <begin position="167"/>
        <end position="358"/>
    </location>
</feature>
<dbReference type="SUPFAM" id="SSF53335">
    <property type="entry name" value="S-adenosyl-L-methionine-dependent methyltransferases"/>
    <property type="match status" value="1"/>
</dbReference>
<evidence type="ECO:0000256" key="1">
    <source>
        <dbReference type="ARBA" id="ARBA00022603"/>
    </source>
</evidence>
<evidence type="ECO:0000313" key="7">
    <source>
        <dbReference type="EMBL" id="KAL3754675.1"/>
    </source>
</evidence>
<dbReference type="InterPro" id="IPR029063">
    <property type="entry name" value="SAM-dependent_MTases_sf"/>
</dbReference>
<protein>
    <submittedName>
        <fullName evidence="7">Uncharacterized protein</fullName>
    </submittedName>
</protein>
<dbReference type="InterPro" id="IPR001077">
    <property type="entry name" value="COMT_C"/>
</dbReference>
<keyword evidence="8" id="KW-1185">Reference proteome</keyword>
<dbReference type="EMBL" id="JBJKBG010000001">
    <property type="protein sequence ID" value="KAL3754675.1"/>
    <property type="molecule type" value="Genomic_DNA"/>
</dbReference>
<comment type="caution">
    <text evidence="7">The sequence shown here is derived from an EMBL/GenBank/DDBJ whole genome shotgun (WGS) entry which is preliminary data.</text>
</comment>